<dbReference type="AlphaFoldDB" id="A0A2P5DY20"/>
<name>A0A2P5DY20_PARAD</name>
<gene>
    <name evidence="2" type="ORF">PanWU01x14_021760</name>
</gene>
<dbReference type="PANTHER" id="PTHR46148">
    <property type="entry name" value="CHROMO DOMAIN-CONTAINING PROTEIN"/>
    <property type="match status" value="1"/>
</dbReference>
<evidence type="ECO:0000313" key="2">
    <source>
        <dbReference type="EMBL" id="PON78194.1"/>
    </source>
</evidence>
<dbReference type="Pfam" id="PF24626">
    <property type="entry name" value="SH3_Tf2-1"/>
    <property type="match status" value="1"/>
</dbReference>
<feature type="domain" description="Tf2-1-like SH3-like" evidence="1">
    <location>
        <begin position="32"/>
        <end position="95"/>
    </location>
</feature>
<dbReference type="Proteomes" id="UP000237105">
    <property type="component" value="Unassembled WGS sequence"/>
</dbReference>
<evidence type="ECO:0000313" key="3">
    <source>
        <dbReference type="Proteomes" id="UP000237105"/>
    </source>
</evidence>
<organism evidence="2 3">
    <name type="scientific">Parasponia andersonii</name>
    <name type="common">Sponia andersonii</name>
    <dbReference type="NCBI Taxonomy" id="3476"/>
    <lineage>
        <taxon>Eukaryota</taxon>
        <taxon>Viridiplantae</taxon>
        <taxon>Streptophyta</taxon>
        <taxon>Embryophyta</taxon>
        <taxon>Tracheophyta</taxon>
        <taxon>Spermatophyta</taxon>
        <taxon>Magnoliopsida</taxon>
        <taxon>eudicotyledons</taxon>
        <taxon>Gunneridae</taxon>
        <taxon>Pentapetalae</taxon>
        <taxon>rosids</taxon>
        <taxon>fabids</taxon>
        <taxon>Rosales</taxon>
        <taxon>Cannabaceae</taxon>
        <taxon>Parasponia</taxon>
    </lineage>
</organism>
<keyword evidence="3" id="KW-1185">Reference proteome</keyword>
<dbReference type="EMBL" id="JXTB01000010">
    <property type="protein sequence ID" value="PON78194.1"/>
    <property type="molecule type" value="Genomic_DNA"/>
</dbReference>
<proteinExistence type="predicted"/>
<accession>A0A2P5DY20</accession>
<sequence length="192" mass="21923">MLDELKMSLLRAQHKMKVQADGARQDVKFDQGDLVYLKLHPYRQKSLAQRKYEKLAARYFGPYPVVERIRVVAYCLKLPPTACLHPVYHISQLKCAIGAANPSWDIPQQLTAELTIEVEAETATAVRKTSMGQVRLSSLGKICHHTKLLGNPLTKFSNIFLISTLRTRCFRWGGSNDRPPIHFTYARRSRKS</sequence>
<protein>
    <recommendedName>
        <fullName evidence="1">Tf2-1-like SH3-like domain-containing protein</fullName>
    </recommendedName>
</protein>
<reference evidence="3" key="1">
    <citation type="submission" date="2016-06" db="EMBL/GenBank/DDBJ databases">
        <title>Parallel loss of symbiosis genes in relatives of nitrogen-fixing non-legume Parasponia.</title>
        <authorList>
            <person name="Van Velzen R."/>
            <person name="Holmer R."/>
            <person name="Bu F."/>
            <person name="Rutten L."/>
            <person name="Van Zeijl A."/>
            <person name="Liu W."/>
            <person name="Santuari L."/>
            <person name="Cao Q."/>
            <person name="Sharma T."/>
            <person name="Shen D."/>
            <person name="Roswanjaya Y."/>
            <person name="Wardhani T."/>
            <person name="Kalhor M.S."/>
            <person name="Jansen J."/>
            <person name="Van den Hoogen J."/>
            <person name="Gungor B."/>
            <person name="Hartog M."/>
            <person name="Hontelez J."/>
            <person name="Verver J."/>
            <person name="Yang W.-C."/>
            <person name="Schijlen E."/>
            <person name="Repin R."/>
            <person name="Schilthuizen M."/>
            <person name="Schranz E."/>
            <person name="Heidstra R."/>
            <person name="Miyata K."/>
            <person name="Fedorova E."/>
            <person name="Kohlen W."/>
            <person name="Bisseling T."/>
            <person name="Smit S."/>
            <person name="Geurts R."/>
        </authorList>
    </citation>
    <scope>NUCLEOTIDE SEQUENCE [LARGE SCALE GENOMIC DNA]</scope>
    <source>
        <strain evidence="3">cv. WU1-14</strain>
    </source>
</reference>
<dbReference type="InterPro" id="IPR056924">
    <property type="entry name" value="SH3_Tf2-1"/>
</dbReference>
<dbReference type="PANTHER" id="PTHR46148:SF52">
    <property type="entry name" value="OS04G0603800 PROTEIN"/>
    <property type="match status" value="1"/>
</dbReference>
<comment type="caution">
    <text evidence="2">The sequence shown here is derived from an EMBL/GenBank/DDBJ whole genome shotgun (WGS) entry which is preliminary data.</text>
</comment>
<dbReference type="OrthoDB" id="1193993at2759"/>
<evidence type="ECO:0000259" key="1">
    <source>
        <dbReference type="Pfam" id="PF24626"/>
    </source>
</evidence>